<protein>
    <submittedName>
        <fullName evidence="1">Uncharacterized protein</fullName>
    </submittedName>
</protein>
<dbReference type="Proteomes" id="UP000027135">
    <property type="component" value="Unassembled WGS sequence"/>
</dbReference>
<dbReference type="SUPFAM" id="SSF52047">
    <property type="entry name" value="RNI-like"/>
    <property type="match status" value="1"/>
</dbReference>
<proteinExistence type="predicted"/>
<dbReference type="AlphaFoldDB" id="A0A067R0Y0"/>
<dbReference type="EMBL" id="KK853018">
    <property type="protein sequence ID" value="KDR12450.1"/>
    <property type="molecule type" value="Genomic_DNA"/>
</dbReference>
<dbReference type="InterPro" id="IPR032675">
    <property type="entry name" value="LRR_dom_sf"/>
</dbReference>
<dbReference type="GO" id="GO:0031146">
    <property type="term" value="P:SCF-dependent proteasomal ubiquitin-dependent protein catabolic process"/>
    <property type="evidence" value="ECO:0007669"/>
    <property type="project" value="TreeGrafter"/>
</dbReference>
<dbReference type="OMA" id="ERTCCQY"/>
<gene>
    <name evidence="1" type="ORF">L798_13502</name>
</gene>
<reference evidence="1 2" key="1">
    <citation type="journal article" date="2014" name="Nat. Commun.">
        <title>Molecular traces of alternative social organization in a termite genome.</title>
        <authorList>
            <person name="Terrapon N."/>
            <person name="Li C."/>
            <person name="Robertson H.M."/>
            <person name="Ji L."/>
            <person name="Meng X."/>
            <person name="Booth W."/>
            <person name="Chen Z."/>
            <person name="Childers C.P."/>
            <person name="Glastad K.M."/>
            <person name="Gokhale K."/>
            <person name="Gowin J."/>
            <person name="Gronenberg W."/>
            <person name="Hermansen R.A."/>
            <person name="Hu H."/>
            <person name="Hunt B.G."/>
            <person name="Huylmans A.K."/>
            <person name="Khalil S.M."/>
            <person name="Mitchell R.D."/>
            <person name="Munoz-Torres M.C."/>
            <person name="Mustard J.A."/>
            <person name="Pan H."/>
            <person name="Reese J.T."/>
            <person name="Scharf M.E."/>
            <person name="Sun F."/>
            <person name="Vogel H."/>
            <person name="Xiao J."/>
            <person name="Yang W."/>
            <person name="Yang Z."/>
            <person name="Yang Z."/>
            <person name="Zhou J."/>
            <person name="Zhu J."/>
            <person name="Brent C.S."/>
            <person name="Elsik C.G."/>
            <person name="Goodisman M.A."/>
            <person name="Liberles D.A."/>
            <person name="Roe R.M."/>
            <person name="Vargo E.L."/>
            <person name="Vilcinskas A."/>
            <person name="Wang J."/>
            <person name="Bornberg-Bauer E."/>
            <person name="Korb J."/>
            <person name="Zhang G."/>
            <person name="Liebig J."/>
        </authorList>
    </citation>
    <scope>NUCLEOTIDE SEQUENCE [LARGE SCALE GENOMIC DNA]</scope>
    <source>
        <tissue evidence="1">Whole organism</tissue>
    </source>
</reference>
<accession>A0A067R0Y0</accession>
<dbReference type="PANTHER" id="PTHR13318">
    <property type="entry name" value="PARTNER OF PAIRED, ISOFORM B-RELATED"/>
    <property type="match status" value="1"/>
</dbReference>
<sequence length="510" mass="58661">MPPHKLPRSLFKIALGHVEALVNLSCRNIEKTYGNYDKNKCRQEVVLHQEYLLSHIPGMVLDEVFEMRTAGRLEPSKHDIRITLALYMHNNMRKFSVSNWLADLKYDLDSVFWVERLTSMHNLVVLNLHLVCTDEILEVVGTNCLKLEQIDIVSKLEPVHTINETHKNFNALKLKFFVSDVGLRYLCNCKLLRKVTMNRILRSHLGGCMMTISGIRALVKSLPHLQNITYDDMGLVISEEMEDVKQLPLTHLSDYHPRPTHIAAAAQLCCNLQHLCLWFPNQTNICSATDVLESLASSALKVPILELIHFPFCIEMAHLLERKGSFLRSLLVENMDYISLRVVHLIGQTCPNLRNLHLKQLMEDSKQSSSLELCELFHTEHMFRNLRCLYLRGWNWNPAEVLPLCLQQAKQLETLSVVDMFPQKYQDDVMAHIISTNPLQELKAVHILTGRILSVTTIRYFIKHCPKLTELSFVQNANITSTQVKKLCDEVYQKNLDLEIYSMEMAGPVA</sequence>
<dbReference type="OrthoDB" id="6367911at2759"/>
<evidence type="ECO:0000313" key="2">
    <source>
        <dbReference type="Proteomes" id="UP000027135"/>
    </source>
</evidence>
<dbReference type="GO" id="GO:0019005">
    <property type="term" value="C:SCF ubiquitin ligase complex"/>
    <property type="evidence" value="ECO:0007669"/>
    <property type="project" value="TreeGrafter"/>
</dbReference>
<keyword evidence="2" id="KW-1185">Reference proteome</keyword>
<organism evidence="1 2">
    <name type="scientific">Zootermopsis nevadensis</name>
    <name type="common">Dampwood termite</name>
    <dbReference type="NCBI Taxonomy" id="136037"/>
    <lineage>
        <taxon>Eukaryota</taxon>
        <taxon>Metazoa</taxon>
        <taxon>Ecdysozoa</taxon>
        <taxon>Arthropoda</taxon>
        <taxon>Hexapoda</taxon>
        <taxon>Insecta</taxon>
        <taxon>Pterygota</taxon>
        <taxon>Neoptera</taxon>
        <taxon>Polyneoptera</taxon>
        <taxon>Dictyoptera</taxon>
        <taxon>Blattodea</taxon>
        <taxon>Blattoidea</taxon>
        <taxon>Termitoidae</taxon>
        <taxon>Termopsidae</taxon>
        <taxon>Zootermopsis</taxon>
    </lineage>
</organism>
<evidence type="ECO:0000313" key="1">
    <source>
        <dbReference type="EMBL" id="KDR12450.1"/>
    </source>
</evidence>
<dbReference type="InParanoid" id="A0A067R0Y0"/>
<dbReference type="Gene3D" id="3.80.10.10">
    <property type="entry name" value="Ribonuclease Inhibitor"/>
    <property type="match status" value="2"/>
</dbReference>
<dbReference type="eggNOG" id="ENOG502SUGY">
    <property type="taxonomic scope" value="Eukaryota"/>
</dbReference>
<name>A0A067R0Y0_ZOONE</name>